<dbReference type="PANTHER" id="PTHR10502">
    <property type="entry name" value="ANNEXIN"/>
    <property type="match status" value="1"/>
</dbReference>
<dbReference type="GO" id="GO:0005509">
    <property type="term" value="F:calcium ion binding"/>
    <property type="evidence" value="ECO:0007669"/>
    <property type="project" value="InterPro"/>
</dbReference>
<keyword evidence="3" id="KW-0041">Annexin</keyword>
<comment type="similarity">
    <text evidence="1">Belongs to the annexin family.</text>
</comment>
<dbReference type="GO" id="GO:0005634">
    <property type="term" value="C:nucleus"/>
    <property type="evidence" value="ECO:0007669"/>
    <property type="project" value="TreeGrafter"/>
</dbReference>
<dbReference type="InterPro" id="IPR001464">
    <property type="entry name" value="Annexin"/>
</dbReference>
<gene>
    <name evidence="4" type="ORF">AALO_G00278750</name>
</gene>
<comment type="caution">
    <text evidence="4">The sequence shown here is derived from an EMBL/GenBank/DDBJ whole genome shotgun (WGS) entry which is preliminary data.</text>
</comment>
<dbReference type="AlphaFoldDB" id="A0AAV6FIV1"/>
<dbReference type="GO" id="GO:0012506">
    <property type="term" value="C:vesicle membrane"/>
    <property type="evidence" value="ECO:0007669"/>
    <property type="project" value="TreeGrafter"/>
</dbReference>
<dbReference type="EMBL" id="JADWDJ010000022">
    <property type="protein sequence ID" value="KAG5262773.1"/>
    <property type="molecule type" value="Genomic_DNA"/>
</dbReference>
<reference evidence="4" key="1">
    <citation type="submission" date="2020-10" db="EMBL/GenBank/DDBJ databases">
        <title>Chromosome-scale genome assembly of the Allis shad, Alosa alosa.</title>
        <authorList>
            <person name="Margot Z."/>
            <person name="Christophe K."/>
            <person name="Cabau C."/>
            <person name="Louis A."/>
            <person name="Berthelot C."/>
            <person name="Parey E."/>
            <person name="Roest Crollius H."/>
            <person name="Montfort J."/>
            <person name="Robinson-Rechavi M."/>
            <person name="Bucao C."/>
            <person name="Bouchez O."/>
            <person name="Gislard M."/>
            <person name="Lluch J."/>
            <person name="Milhes M."/>
            <person name="Lampietro C."/>
            <person name="Lopez Roques C."/>
            <person name="Donnadieu C."/>
            <person name="Braasch I."/>
            <person name="Desvignes T."/>
            <person name="Postlethwait J."/>
            <person name="Bobe J."/>
            <person name="Guiguen Y."/>
        </authorList>
    </citation>
    <scope>NUCLEOTIDE SEQUENCE</scope>
    <source>
        <strain evidence="4">M-15738</strain>
        <tissue evidence="4">Blood</tissue>
    </source>
</reference>
<dbReference type="GO" id="GO:0005737">
    <property type="term" value="C:cytoplasm"/>
    <property type="evidence" value="ECO:0007669"/>
    <property type="project" value="TreeGrafter"/>
</dbReference>
<evidence type="ECO:0000256" key="1">
    <source>
        <dbReference type="ARBA" id="ARBA00007831"/>
    </source>
</evidence>
<dbReference type="Gene3D" id="1.10.220.10">
    <property type="entry name" value="Annexin"/>
    <property type="match status" value="1"/>
</dbReference>
<dbReference type="PANTHER" id="PTHR10502:SF178">
    <property type="entry name" value="ANNEXIN"/>
    <property type="match status" value="1"/>
</dbReference>
<protein>
    <submittedName>
        <fullName evidence="4">Uncharacterized protein</fullName>
    </submittedName>
</protein>
<dbReference type="PRINTS" id="PR00196">
    <property type="entry name" value="ANNEXIN"/>
</dbReference>
<dbReference type="GO" id="GO:0005886">
    <property type="term" value="C:plasma membrane"/>
    <property type="evidence" value="ECO:0007669"/>
    <property type="project" value="TreeGrafter"/>
</dbReference>
<evidence type="ECO:0000256" key="2">
    <source>
        <dbReference type="ARBA" id="ARBA00022737"/>
    </source>
</evidence>
<sequence>MSGHLKEGMVAVVKCIQNAPAYFAEELRTSISGLSPKDRTLIRIMVSRAEVDMLDIRQEHLRLFGKSLYNAISVSAIAAVGGRSVHSLAATDLSLYRREGKHHSALRQSLQIRVYGQ</sequence>
<dbReference type="GO" id="GO:0005544">
    <property type="term" value="F:calcium-dependent phospholipid binding"/>
    <property type="evidence" value="ECO:0007669"/>
    <property type="project" value="InterPro"/>
</dbReference>
<evidence type="ECO:0000313" key="4">
    <source>
        <dbReference type="EMBL" id="KAG5262773.1"/>
    </source>
</evidence>
<dbReference type="SUPFAM" id="SSF47874">
    <property type="entry name" value="Annexin"/>
    <property type="match status" value="1"/>
</dbReference>
<dbReference type="InterPro" id="IPR037104">
    <property type="entry name" value="Annexin_sf"/>
</dbReference>
<dbReference type="InterPro" id="IPR018502">
    <property type="entry name" value="Annexin_repeat"/>
</dbReference>
<proteinExistence type="inferred from homology"/>
<keyword evidence="5" id="KW-1185">Reference proteome</keyword>
<dbReference type="Proteomes" id="UP000823561">
    <property type="component" value="Chromosome 22"/>
</dbReference>
<keyword evidence="2" id="KW-0677">Repeat</keyword>
<dbReference type="Pfam" id="PF00191">
    <property type="entry name" value="Annexin"/>
    <property type="match status" value="1"/>
</dbReference>
<dbReference type="GO" id="GO:0001786">
    <property type="term" value="F:phosphatidylserine binding"/>
    <property type="evidence" value="ECO:0007669"/>
    <property type="project" value="TreeGrafter"/>
</dbReference>
<dbReference type="GO" id="GO:0006909">
    <property type="term" value="P:phagocytosis"/>
    <property type="evidence" value="ECO:0007669"/>
    <property type="project" value="TreeGrafter"/>
</dbReference>
<organism evidence="4 5">
    <name type="scientific">Alosa alosa</name>
    <name type="common">allis shad</name>
    <dbReference type="NCBI Taxonomy" id="278164"/>
    <lineage>
        <taxon>Eukaryota</taxon>
        <taxon>Metazoa</taxon>
        <taxon>Chordata</taxon>
        <taxon>Craniata</taxon>
        <taxon>Vertebrata</taxon>
        <taxon>Euteleostomi</taxon>
        <taxon>Actinopterygii</taxon>
        <taxon>Neopterygii</taxon>
        <taxon>Teleostei</taxon>
        <taxon>Clupei</taxon>
        <taxon>Clupeiformes</taxon>
        <taxon>Clupeoidei</taxon>
        <taxon>Clupeidae</taxon>
        <taxon>Alosa</taxon>
    </lineage>
</organism>
<evidence type="ECO:0000313" key="5">
    <source>
        <dbReference type="Proteomes" id="UP000823561"/>
    </source>
</evidence>
<evidence type="ECO:0000256" key="3">
    <source>
        <dbReference type="ARBA" id="ARBA00023216"/>
    </source>
</evidence>
<dbReference type="PROSITE" id="PS51897">
    <property type="entry name" value="ANNEXIN_2"/>
    <property type="match status" value="1"/>
</dbReference>
<accession>A0AAV6FIV1</accession>
<name>A0AAV6FIV1_9TELE</name>
<dbReference type="GO" id="GO:0032506">
    <property type="term" value="P:cytokinetic process"/>
    <property type="evidence" value="ECO:0007669"/>
    <property type="project" value="TreeGrafter"/>
</dbReference>